<feature type="domain" description="GPI inositol-deacylase winged helix" evidence="5">
    <location>
        <begin position="644"/>
        <end position="734"/>
    </location>
</feature>
<evidence type="ECO:0000259" key="5">
    <source>
        <dbReference type="Pfam" id="PF22939"/>
    </source>
</evidence>
<evidence type="ECO:0000313" key="7">
    <source>
        <dbReference type="EMBL" id="KAL2266148.1"/>
    </source>
</evidence>
<evidence type="ECO:0000256" key="1">
    <source>
        <dbReference type="ARBA" id="ARBA00022737"/>
    </source>
</evidence>
<dbReference type="GeneID" id="98126752"/>
<gene>
    <name evidence="7" type="ORF">VTJ83DRAFT_5500</name>
</gene>
<organism evidence="7 8">
    <name type="scientific">Remersonia thermophila</name>
    <dbReference type="NCBI Taxonomy" id="72144"/>
    <lineage>
        <taxon>Eukaryota</taxon>
        <taxon>Fungi</taxon>
        <taxon>Dikarya</taxon>
        <taxon>Ascomycota</taxon>
        <taxon>Pezizomycotina</taxon>
        <taxon>Sordariomycetes</taxon>
        <taxon>Sordariomycetidae</taxon>
        <taxon>Sordariales</taxon>
        <taxon>Sordariales incertae sedis</taxon>
        <taxon>Remersonia</taxon>
    </lineage>
</organism>
<dbReference type="PANTHER" id="PTHR10039">
    <property type="entry name" value="AMELOGENIN"/>
    <property type="match status" value="1"/>
</dbReference>
<dbReference type="InterPro" id="IPR000073">
    <property type="entry name" value="AB_hydrolase_1"/>
</dbReference>
<dbReference type="Pfam" id="PF24883">
    <property type="entry name" value="NPHP3_N"/>
    <property type="match status" value="1"/>
</dbReference>
<dbReference type="PANTHER" id="PTHR10039:SF16">
    <property type="entry name" value="GPI INOSITOL-DEACYLASE"/>
    <property type="match status" value="1"/>
</dbReference>
<dbReference type="InterPro" id="IPR056884">
    <property type="entry name" value="NPHP3-like_N"/>
</dbReference>
<feature type="domain" description="AB hydrolase-1" evidence="4">
    <location>
        <begin position="80"/>
        <end position="177"/>
    </location>
</feature>
<keyword evidence="1" id="KW-0677">Repeat</keyword>
<keyword evidence="2" id="KW-0853">WD repeat</keyword>
<feature type="compositionally biased region" description="Basic residues" evidence="3">
    <location>
        <begin position="1"/>
        <end position="11"/>
    </location>
</feature>
<proteinExistence type="predicted"/>
<accession>A0ABR4D719</accession>
<dbReference type="InterPro" id="IPR001680">
    <property type="entry name" value="WD40_rpt"/>
</dbReference>
<sequence>MRRWRDRLKKLGIRDRSAGPEVPTSLASRPATSPGAAVQVEQNTAAKPARDATDLANNDAFGPMGLTLLHAPQDEPRIDFVFVHGLGGGSRKTWSKTSSLDHFWPQQWLPSEPAFARVRIHTYGYGSDWTKWKADVCDVHDFGKGLLAELWASPALNQTQTPLVFVGHSMGGLVIKKAYLLAREDPTFQSIADRFHTIYFLATPHRGSDKAQLLKILTSLLGPSHSYIADLEPGSSLVKTINDSFRHHAHRLRLVSFYETEKMSAAGLFNTLIVDPNSATLGYNNEQPIPMAADHRSICKFDSKHDNNYRLLRNCFIMTIQDIEKSADQNKERERLGRLKALREYLFVSEAHEDDLEFVCDSRAPGTCEWFTSSDRFAEWKKPAPGGPAIFWLCGQPGGGKSVLAGQIIEALQKDTRRCSYFFFKAGDKSKAELGGLLRSFAYQMAVLDPKVLRKLWDMCQDGVHIDKDNARSLWRRLFGSESEPESGILSATSSSTPHYWVIDGIDECANDTATLLFWLAKLANVSALKVLITGRESPRLDQLLQESRVQEGRTVCQHLAPSDTLADRRAFIRSKMSRMGSRAITDEEGWAALEQKVLDKSDGSFLWSRLVLEKLASAHGKGEVGNMLQNMPDDMEDLYQGILESMSHASINQRLPKAVLSWVTCAVRPLTTDELSQALSLDINDTFPDLRGSISAVCGQLVRVDNGGAVHMIHETAREFLLKEGVPSEFAVDSVAAHTRMASACLAALLGNEMRPPRNRRRQSAPRKLSPLCAYACEAFSDHLALSDPGSVDLRLKLAKFLEANILTWIEMVARTRDLSPLMRASGNLRRYAVAASAASGTSWTEELERVQSWANDLARFTSMFGKALIASPSAIHWVLAPSCPRDTAIYKTATRDGSLLSIHGSCDPRWDDGVATLHAPNSPTAMCYGEDFFAIAIYKSDITVYHSASCQEYMTLKHPEDEVFHLGIHDERKLVVSAGLRFLEIWDLRTGNEVHRFALTQILRCIAFDGDTLLAVTKQRNILAWDVAKGTASKDRPVHTSTGEADGSASGAAADHHFYLASISVGHQMVAAACSSLPHVVLWDMKDDCIYGMRGTGITAGLRDGRDGHIKTLLLNPNGDIRRLVVGHDGMLTLLDPFTDQIVASRGSFGDVDGAYPSRCLASSPDGKILASSHMGVVDLYDFETLRFICRVGVDRGDRQFVMDRLAFSPGSLRFIGVETDKCVVWEPAALRNYLASRQSATAVPETPRHGGTGMESRSASITALVVLPGAEFALCGKADGTIAIYDLSTGRELRTLCRCPPSLEKGSPVLAMAWWEHGRILLGATRPGAVTAWRVEMASANNGQDVAASMLFEAALEPQSYGTLGYMHIHQPSGKFVVSSQAQHYHCCDIGTQRQEAVIGPDLLDAWAPMAWADHPTSPDHLISYDTFAARILSVHDWSLTAVVDLDLVGPDTLRDAKMLYPCLGGSRMAVEFETEHSSKPCMALVDSSLLLLSDPEAAAAQEAGEQDGKGSPPSPPLALAHFRPPRGVERVLGVIGNRVVFLDQDSWVCSAELFSSSGTAPESYLRHLFLSRPWLSENISTAHFGVFNRGQQAAGAGIVFARDDRLAVVKNGLEFEELAACKEPLWRSQVDDD</sequence>
<evidence type="ECO:0000259" key="4">
    <source>
        <dbReference type="Pfam" id="PF12697"/>
    </source>
</evidence>
<dbReference type="InterPro" id="IPR054471">
    <property type="entry name" value="GPIID_WHD"/>
</dbReference>
<dbReference type="SUPFAM" id="SSF52540">
    <property type="entry name" value="P-loop containing nucleoside triphosphate hydrolases"/>
    <property type="match status" value="1"/>
</dbReference>
<dbReference type="Gene3D" id="3.40.50.1820">
    <property type="entry name" value="alpha/beta hydrolase"/>
    <property type="match status" value="1"/>
</dbReference>
<dbReference type="SUPFAM" id="SSF53474">
    <property type="entry name" value="alpha/beta-Hydrolases"/>
    <property type="match status" value="1"/>
</dbReference>
<dbReference type="InterPro" id="IPR036322">
    <property type="entry name" value="WD40_repeat_dom_sf"/>
</dbReference>
<name>A0ABR4D719_9PEZI</name>
<evidence type="ECO:0000259" key="6">
    <source>
        <dbReference type="Pfam" id="PF24883"/>
    </source>
</evidence>
<feature type="region of interest" description="Disordered" evidence="3">
    <location>
        <begin position="1504"/>
        <end position="1524"/>
    </location>
</feature>
<evidence type="ECO:0000256" key="3">
    <source>
        <dbReference type="SAM" id="MobiDB-lite"/>
    </source>
</evidence>
<dbReference type="PROSITE" id="PS50082">
    <property type="entry name" value="WD_REPEATS_2"/>
    <property type="match status" value="1"/>
</dbReference>
<dbReference type="InterPro" id="IPR029058">
    <property type="entry name" value="AB_hydrolase_fold"/>
</dbReference>
<dbReference type="Proteomes" id="UP001600064">
    <property type="component" value="Unassembled WGS sequence"/>
</dbReference>
<protein>
    <recommendedName>
        <fullName evidence="9">GPI inositol-deacylase</fullName>
    </recommendedName>
</protein>
<evidence type="ECO:0000313" key="8">
    <source>
        <dbReference type="Proteomes" id="UP001600064"/>
    </source>
</evidence>
<dbReference type="Pfam" id="PF12697">
    <property type="entry name" value="Abhydrolase_6"/>
    <property type="match status" value="1"/>
</dbReference>
<dbReference type="SUPFAM" id="SSF50978">
    <property type="entry name" value="WD40 repeat-like"/>
    <property type="match status" value="1"/>
</dbReference>
<dbReference type="Pfam" id="PF22939">
    <property type="entry name" value="WHD_GPIID"/>
    <property type="match status" value="1"/>
</dbReference>
<dbReference type="EMBL" id="JAZGUE010000005">
    <property type="protein sequence ID" value="KAL2266148.1"/>
    <property type="molecule type" value="Genomic_DNA"/>
</dbReference>
<dbReference type="InterPro" id="IPR015943">
    <property type="entry name" value="WD40/YVTN_repeat-like_dom_sf"/>
</dbReference>
<comment type="caution">
    <text evidence="7">The sequence shown here is derived from an EMBL/GenBank/DDBJ whole genome shotgun (WGS) entry which is preliminary data.</text>
</comment>
<dbReference type="Gene3D" id="3.40.50.300">
    <property type="entry name" value="P-loop containing nucleotide triphosphate hydrolases"/>
    <property type="match status" value="1"/>
</dbReference>
<reference evidence="7 8" key="1">
    <citation type="journal article" date="2024" name="Commun. Biol.">
        <title>Comparative genomic analysis of thermophilic fungi reveals convergent evolutionary adaptations and gene losses.</title>
        <authorList>
            <person name="Steindorff A.S."/>
            <person name="Aguilar-Pontes M.V."/>
            <person name="Robinson A.J."/>
            <person name="Andreopoulos B."/>
            <person name="LaButti K."/>
            <person name="Kuo A."/>
            <person name="Mondo S."/>
            <person name="Riley R."/>
            <person name="Otillar R."/>
            <person name="Haridas S."/>
            <person name="Lipzen A."/>
            <person name="Grimwood J."/>
            <person name="Schmutz J."/>
            <person name="Clum A."/>
            <person name="Reid I.D."/>
            <person name="Moisan M.C."/>
            <person name="Butler G."/>
            <person name="Nguyen T.T.M."/>
            <person name="Dewar K."/>
            <person name="Conant G."/>
            <person name="Drula E."/>
            <person name="Henrissat B."/>
            <person name="Hansel C."/>
            <person name="Singer S."/>
            <person name="Hutchinson M.I."/>
            <person name="de Vries R.P."/>
            <person name="Natvig D.O."/>
            <person name="Powell A.J."/>
            <person name="Tsang A."/>
            <person name="Grigoriev I.V."/>
        </authorList>
    </citation>
    <scope>NUCLEOTIDE SEQUENCE [LARGE SCALE GENOMIC DNA]</scope>
    <source>
        <strain evidence="7 8">ATCC 22073</strain>
    </source>
</reference>
<dbReference type="Gene3D" id="2.130.10.10">
    <property type="entry name" value="YVTN repeat-like/Quinoprotein amine dehydrogenase"/>
    <property type="match status" value="2"/>
</dbReference>
<feature type="domain" description="Nephrocystin 3-like N-terminal" evidence="6">
    <location>
        <begin position="366"/>
        <end position="536"/>
    </location>
</feature>
<dbReference type="InterPro" id="IPR027417">
    <property type="entry name" value="P-loop_NTPase"/>
</dbReference>
<feature type="repeat" description="WD" evidence="2">
    <location>
        <begin position="1257"/>
        <end position="1298"/>
    </location>
</feature>
<feature type="region of interest" description="Disordered" evidence="3">
    <location>
        <begin position="1"/>
        <end position="37"/>
    </location>
</feature>
<dbReference type="RefSeq" id="XP_070864875.1">
    <property type="nucleotide sequence ID" value="XM_071012108.1"/>
</dbReference>
<evidence type="ECO:0000256" key="2">
    <source>
        <dbReference type="PROSITE-ProRule" id="PRU00221"/>
    </source>
</evidence>
<dbReference type="SMART" id="SM00320">
    <property type="entry name" value="WD40"/>
    <property type="match status" value="5"/>
</dbReference>
<evidence type="ECO:0008006" key="9">
    <source>
        <dbReference type="Google" id="ProtNLM"/>
    </source>
</evidence>
<keyword evidence="8" id="KW-1185">Reference proteome</keyword>